<protein>
    <recommendedName>
        <fullName evidence="6">Sorting nexin C-terminal domain-containing protein</fullName>
    </recommendedName>
</protein>
<evidence type="ECO:0000259" key="2">
    <source>
        <dbReference type="Pfam" id="PF00787"/>
    </source>
</evidence>
<keyword evidence="5" id="KW-1185">Reference proteome</keyword>
<evidence type="ECO:0000313" key="4">
    <source>
        <dbReference type="EnsemblMetazoa" id="XP_030830630"/>
    </source>
</evidence>
<sequence length="396" mass="44090">MLPISRLSPAMEEQKRASLETYLKQLLSRPVIHNSREMAEFLAIDGDGHIEFVKKATIGPLRIDKLLIHQVSGIVGTIKTILPERPAMMRPSSSSRQTPSSAATASAPSDQPSQTMQSHDQNRPMAEEIGQVVARQQPVGGEDQWDLGDKSRIRLFGLDEMKESHMQRVMKLLVGQKHEQFTLRSPSPPPPGDYDKVFLGPRSEGDGSDAPSEPHREGVIEVKPGQVGSKDNVDVYKALFGVMSEALLNQQSFVLDESLQGTLTILIGDLVDKWLFREVGLLFDEAQWGYYLSLLRELLWPGGVWCPKERETKTPDEMAKTKEDALHELTHNAAAAVLSVILGEDHLREGISLVLDSLQDQALNKHLLFTFLDHAMDQLVTEIHDAKFQDLLAAMP</sequence>
<feature type="region of interest" description="Disordered" evidence="1">
    <location>
        <begin position="85"/>
        <end position="123"/>
    </location>
</feature>
<dbReference type="AlphaFoldDB" id="A0A7M7N523"/>
<dbReference type="PANTHER" id="PTHR22775">
    <property type="entry name" value="SORTING NEXIN"/>
    <property type="match status" value="1"/>
</dbReference>
<dbReference type="OrthoDB" id="5582218at2759"/>
<evidence type="ECO:0008006" key="6">
    <source>
        <dbReference type="Google" id="ProtNLM"/>
    </source>
</evidence>
<dbReference type="SUPFAM" id="SSF64268">
    <property type="entry name" value="PX domain"/>
    <property type="match status" value="1"/>
</dbReference>
<feature type="compositionally biased region" description="Low complexity" evidence="1">
    <location>
        <begin position="92"/>
        <end position="113"/>
    </location>
</feature>
<dbReference type="InParanoid" id="A0A7M7N523"/>
<feature type="domain" description="Sorting nexin C-terminal" evidence="3">
    <location>
        <begin position="260"/>
        <end position="361"/>
    </location>
</feature>
<dbReference type="GO" id="GO:0035091">
    <property type="term" value="F:phosphatidylinositol binding"/>
    <property type="evidence" value="ECO:0007669"/>
    <property type="project" value="InterPro"/>
</dbReference>
<evidence type="ECO:0000313" key="5">
    <source>
        <dbReference type="Proteomes" id="UP000007110"/>
    </source>
</evidence>
<proteinExistence type="predicted"/>
<dbReference type="GeneID" id="585420"/>
<reference evidence="4" key="2">
    <citation type="submission" date="2021-01" db="UniProtKB">
        <authorList>
            <consortium name="EnsemblMetazoa"/>
        </authorList>
    </citation>
    <scope>IDENTIFICATION</scope>
</reference>
<dbReference type="KEGG" id="spu:585420"/>
<dbReference type="Pfam" id="PF00787">
    <property type="entry name" value="PX"/>
    <property type="match status" value="1"/>
</dbReference>
<feature type="region of interest" description="Disordered" evidence="1">
    <location>
        <begin position="180"/>
        <end position="217"/>
    </location>
</feature>
<name>A0A7M7N523_STRPU</name>
<dbReference type="InterPro" id="IPR001683">
    <property type="entry name" value="PX_dom"/>
</dbReference>
<reference evidence="5" key="1">
    <citation type="submission" date="2015-02" db="EMBL/GenBank/DDBJ databases">
        <title>Genome sequencing for Strongylocentrotus purpuratus.</title>
        <authorList>
            <person name="Murali S."/>
            <person name="Liu Y."/>
            <person name="Vee V."/>
            <person name="English A."/>
            <person name="Wang M."/>
            <person name="Skinner E."/>
            <person name="Han Y."/>
            <person name="Muzny D.M."/>
            <person name="Worley K.C."/>
            <person name="Gibbs R.A."/>
        </authorList>
    </citation>
    <scope>NUCLEOTIDE SEQUENCE</scope>
</reference>
<evidence type="ECO:0000256" key="1">
    <source>
        <dbReference type="SAM" id="MobiDB-lite"/>
    </source>
</evidence>
<dbReference type="Pfam" id="PF08628">
    <property type="entry name" value="Nexin_C"/>
    <property type="match status" value="1"/>
</dbReference>
<accession>A0A7M7N523</accession>
<dbReference type="EnsemblMetazoa" id="XM_030974770">
    <property type="protein sequence ID" value="XP_030830630"/>
    <property type="gene ID" value="LOC585420"/>
</dbReference>
<dbReference type="Gene3D" id="3.30.1520.10">
    <property type="entry name" value="Phox-like domain"/>
    <property type="match status" value="1"/>
</dbReference>
<dbReference type="InterPro" id="IPR013937">
    <property type="entry name" value="Sorting_nexin_C"/>
</dbReference>
<dbReference type="Proteomes" id="UP000007110">
    <property type="component" value="Unassembled WGS sequence"/>
</dbReference>
<dbReference type="RefSeq" id="XP_030830630.1">
    <property type="nucleotide sequence ID" value="XM_030974770.1"/>
</dbReference>
<feature type="domain" description="PX" evidence="2">
    <location>
        <begin position="6"/>
        <end position="43"/>
    </location>
</feature>
<evidence type="ECO:0000259" key="3">
    <source>
        <dbReference type="Pfam" id="PF08628"/>
    </source>
</evidence>
<organism evidence="4 5">
    <name type="scientific">Strongylocentrotus purpuratus</name>
    <name type="common">Purple sea urchin</name>
    <dbReference type="NCBI Taxonomy" id="7668"/>
    <lineage>
        <taxon>Eukaryota</taxon>
        <taxon>Metazoa</taxon>
        <taxon>Echinodermata</taxon>
        <taxon>Eleutherozoa</taxon>
        <taxon>Echinozoa</taxon>
        <taxon>Echinoidea</taxon>
        <taxon>Euechinoidea</taxon>
        <taxon>Echinacea</taxon>
        <taxon>Camarodonta</taxon>
        <taxon>Echinidea</taxon>
        <taxon>Strongylocentrotidae</taxon>
        <taxon>Strongylocentrotus</taxon>
    </lineage>
</organism>
<dbReference type="InterPro" id="IPR036871">
    <property type="entry name" value="PX_dom_sf"/>
</dbReference>
<dbReference type="PANTHER" id="PTHR22775:SF3">
    <property type="entry name" value="SORTING NEXIN-13"/>
    <property type="match status" value="1"/>
</dbReference>